<dbReference type="GO" id="GO:0005886">
    <property type="term" value="C:plasma membrane"/>
    <property type="evidence" value="ECO:0007669"/>
    <property type="project" value="TreeGrafter"/>
</dbReference>
<evidence type="ECO:0000313" key="4">
    <source>
        <dbReference type="EMBL" id="VDM83776.1"/>
    </source>
</evidence>
<accession>A0A3P7JJX3</accession>
<evidence type="ECO:0008006" key="6">
    <source>
        <dbReference type="Google" id="ProtNLM"/>
    </source>
</evidence>
<dbReference type="GO" id="GO:0005737">
    <property type="term" value="C:cytoplasm"/>
    <property type="evidence" value="ECO:0007669"/>
    <property type="project" value="TreeGrafter"/>
</dbReference>
<dbReference type="PRINTS" id="PR00196">
    <property type="entry name" value="ANNEXIN"/>
</dbReference>
<dbReference type="InterPro" id="IPR037104">
    <property type="entry name" value="Annexin_sf"/>
</dbReference>
<dbReference type="EMBL" id="UYYB01125254">
    <property type="protein sequence ID" value="VDM83776.1"/>
    <property type="molecule type" value="Genomic_DNA"/>
</dbReference>
<dbReference type="GO" id="GO:0005544">
    <property type="term" value="F:calcium-dependent phospholipid binding"/>
    <property type="evidence" value="ECO:0007669"/>
    <property type="project" value="InterPro"/>
</dbReference>
<dbReference type="Proteomes" id="UP000270094">
    <property type="component" value="Unassembled WGS sequence"/>
</dbReference>
<dbReference type="InterPro" id="IPR001464">
    <property type="entry name" value="Annexin"/>
</dbReference>
<organism evidence="4 5">
    <name type="scientific">Strongylus vulgaris</name>
    <name type="common">Blood worm</name>
    <dbReference type="NCBI Taxonomy" id="40348"/>
    <lineage>
        <taxon>Eukaryota</taxon>
        <taxon>Metazoa</taxon>
        <taxon>Ecdysozoa</taxon>
        <taxon>Nematoda</taxon>
        <taxon>Chromadorea</taxon>
        <taxon>Rhabditida</taxon>
        <taxon>Rhabditina</taxon>
        <taxon>Rhabditomorpha</taxon>
        <taxon>Strongyloidea</taxon>
        <taxon>Strongylidae</taxon>
        <taxon>Strongylus</taxon>
    </lineage>
</organism>
<dbReference type="AlphaFoldDB" id="A0A3P7JJX3"/>
<dbReference type="PROSITE" id="PS51897">
    <property type="entry name" value="ANNEXIN_2"/>
    <property type="match status" value="1"/>
</dbReference>
<evidence type="ECO:0000256" key="3">
    <source>
        <dbReference type="ARBA" id="ARBA00023216"/>
    </source>
</evidence>
<dbReference type="SUPFAM" id="SSF47874">
    <property type="entry name" value="Annexin"/>
    <property type="match status" value="1"/>
</dbReference>
<reference evidence="4 5" key="1">
    <citation type="submission" date="2018-11" db="EMBL/GenBank/DDBJ databases">
        <authorList>
            <consortium name="Pathogen Informatics"/>
        </authorList>
    </citation>
    <scope>NUCLEOTIDE SEQUENCE [LARGE SCALE GENOMIC DNA]</scope>
</reference>
<evidence type="ECO:0000256" key="1">
    <source>
        <dbReference type="ARBA" id="ARBA00007831"/>
    </source>
</evidence>
<dbReference type="GO" id="GO:0001786">
    <property type="term" value="F:phosphatidylserine binding"/>
    <property type="evidence" value="ECO:0007669"/>
    <property type="project" value="TreeGrafter"/>
</dbReference>
<name>A0A3P7JJX3_STRVU</name>
<dbReference type="Pfam" id="PF00191">
    <property type="entry name" value="Annexin"/>
    <property type="match status" value="1"/>
</dbReference>
<dbReference type="GO" id="GO:0005634">
    <property type="term" value="C:nucleus"/>
    <property type="evidence" value="ECO:0007669"/>
    <property type="project" value="TreeGrafter"/>
</dbReference>
<dbReference type="InterPro" id="IPR018502">
    <property type="entry name" value="Annexin_repeat"/>
</dbReference>
<comment type="similarity">
    <text evidence="1">Belongs to the annexin family.</text>
</comment>
<evidence type="ECO:0000256" key="2">
    <source>
        <dbReference type="ARBA" id="ARBA00022737"/>
    </source>
</evidence>
<dbReference type="Gene3D" id="1.10.220.10">
    <property type="entry name" value="Annexin"/>
    <property type="match status" value="1"/>
</dbReference>
<protein>
    <recommendedName>
        <fullName evidence="6">Annexin</fullName>
    </recommendedName>
</protein>
<keyword evidence="5" id="KW-1185">Reference proteome</keyword>
<proteinExistence type="inferred from homology"/>
<dbReference type="PANTHER" id="PTHR10502:SF97">
    <property type="entry name" value="ANNEXIN"/>
    <property type="match status" value="1"/>
</dbReference>
<sequence length="203" mass="22910">MCIDVPALQNFEGKVVGECIFCYSPLESVSIVNRPKKSLKDVNKFLFSSFDRVQSSMENKYLQLREPYKIKYGKDIISALDKKLGGDLEKTVFALMETPLDYDVKQLKQAIKGLGTDEAVLIEILCSRTPDQLAAIRIAYEKEYKTPLEKDVSCNIQTNLLGICSIGLARNVIFANSNQSNIFAHLKSPPFLFPLLVMFQIFL</sequence>
<gene>
    <name evidence="4" type="ORF">SVUK_LOCUS18774</name>
</gene>
<dbReference type="PANTHER" id="PTHR10502">
    <property type="entry name" value="ANNEXIN"/>
    <property type="match status" value="1"/>
</dbReference>
<dbReference type="GO" id="GO:0012506">
    <property type="term" value="C:vesicle membrane"/>
    <property type="evidence" value="ECO:0007669"/>
    <property type="project" value="TreeGrafter"/>
</dbReference>
<dbReference type="SMART" id="SM00335">
    <property type="entry name" value="ANX"/>
    <property type="match status" value="2"/>
</dbReference>
<keyword evidence="2" id="KW-0677">Repeat</keyword>
<keyword evidence="3" id="KW-0041">Annexin</keyword>
<dbReference type="GO" id="GO:0005509">
    <property type="term" value="F:calcium ion binding"/>
    <property type="evidence" value="ECO:0007669"/>
    <property type="project" value="InterPro"/>
</dbReference>
<dbReference type="OrthoDB" id="37886at2759"/>
<evidence type="ECO:0000313" key="5">
    <source>
        <dbReference type="Proteomes" id="UP000270094"/>
    </source>
</evidence>